<keyword evidence="5" id="KW-0862">Zinc</keyword>
<evidence type="ECO:0000256" key="3">
    <source>
        <dbReference type="ARBA" id="ARBA00022723"/>
    </source>
</evidence>
<keyword evidence="2" id="KW-0645">Protease</keyword>
<keyword evidence="4" id="KW-0378">Hydrolase</keyword>
<evidence type="ECO:0000256" key="6">
    <source>
        <dbReference type="ARBA" id="ARBA00023049"/>
    </source>
</evidence>
<dbReference type="Pfam" id="PF01435">
    <property type="entry name" value="Peptidase_M48"/>
    <property type="match status" value="1"/>
</dbReference>
<evidence type="ECO:0000313" key="9">
    <source>
        <dbReference type="EMBL" id="EQD39833.1"/>
    </source>
</evidence>
<feature type="non-terminal residue" evidence="9">
    <location>
        <position position="1"/>
    </location>
</feature>
<comment type="cofactor">
    <cofactor evidence="1">
        <name>Zn(2+)</name>
        <dbReference type="ChEBI" id="CHEBI:29105"/>
    </cofactor>
</comment>
<dbReference type="GO" id="GO:0004222">
    <property type="term" value="F:metalloendopeptidase activity"/>
    <property type="evidence" value="ECO:0007669"/>
    <property type="project" value="InterPro"/>
</dbReference>
<evidence type="ECO:0000256" key="7">
    <source>
        <dbReference type="SAM" id="Phobius"/>
    </source>
</evidence>
<evidence type="ECO:0000256" key="2">
    <source>
        <dbReference type="ARBA" id="ARBA00022670"/>
    </source>
</evidence>
<reference evidence="9" key="1">
    <citation type="submission" date="2013-08" db="EMBL/GenBank/DDBJ databases">
        <authorList>
            <person name="Mendez C."/>
            <person name="Richter M."/>
            <person name="Ferrer M."/>
            <person name="Sanchez J."/>
        </authorList>
    </citation>
    <scope>NUCLEOTIDE SEQUENCE</scope>
</reference>
<feature type="transmembrane region" description="Helical" evidence="7">
    <location>
        <begin position="51"/>
        <end position="72"/>
    </location>
</feature>
<keyword evidence="6" id="KW-0482">Metalloprotease</keyword>
<dbReference type="InterPro" id="IPR001915">
    <property type="entry name" value="Peptidase_M48"/>
</dbReference>
<dbReference type="PANTHER" id="PTHR10120">
    <property type="entry name" value="CAAX PRENYL PROTEASE 1"/>
    <property type="match status" value="1"/>
</dbReference>
<evidence type="ECO:0000259" key="8">
    <source>
        <dbReference type="Pfam" id="PF01435"/>
    </source>
</evidence>
<dbReference type="GO" id="GO:0006508">
    <property type="term" value="P:proteolysis"/>
    <property type="evidence" value="ECO:0007669"/>
    <property type="project" value="UniProtKB-KW"/>
</dbReference>
<evidence type="ECO:0000256" key="5">
    <source>
        <dbReference type="ARBA" id="ARBA00022833"/>
    </source>
</evidence>
<proteinExistence type="predicted"/>
<comment type="caution">
    <text evidence="9">The sequence shown here is derived from an EMBL/GenBank/DDBJ whole genome shotgun (WGS) entry which is preliminary data.</text>
</comment>
<dbReference type="AlphaFoldDB" id="T0Z3Z5"/>
<feature type="domain" description="Peptidase M48" evidence="8">
    <location>
        <begin position="1"/>
        <end position="132"/>
    </location>
</feature>
<keyword evidence="7" id="KW-0472">Membrane</keyword>
<sequence>LGHFRLHHVRSMMAVSIATLFAGFALLGWLARQSVFYAALGVPHPSPHAALLLFALAAPVVLEFATPLGAMWSRRHEFQADRFAACHADARQLVSALVKLYRSNASTLTPDRLYAAVHYSHPPATERIARLR</sequence>
<evidence type="ECO:0000256" key="1">
    <source>
        <dbReference type="ARBA" id="ARBA00001947"/>
    </source>
</evidence>
<evidence type="ECO:0000256" key="4">
    <source>
        <dbReference type="ARBA" id="ARBA00022801"/>
    </source>
</evidence>
<dbReference type="EMBL" id="AUZX01012283">
    <property type="protein sequence ID" value="EQD39833.1"/>
    <property type="molecule type" value="Genomic_DNA"/>
</dbReference>
<dbReference type="GO" id="GO:0046872">
    <property type="term" value="F:metal ion binding"/>
    <property type="evidence" value="ECO:0007669"/>
    <property type="project" value="UniProtKB-KW"/>
</dbReference>
<protein>
    <submittedName>
        <fullName evidence="9">Endopeptidase</fullName>
    </submittedName>
</protein>
<reference evidence="9" key="2">
    <citation type="journal article" date="2014" name="ISME J.">
        <title>Microbial stratification in low pH oxic and suboxic macroscopic growths along an acid mine drainage.</title>
        <authorList>
            <person name="Mendez-Garcia C."/>
            <person name="Mesa V."/>
            <person name="Sprenger R.R."/>
            <person name="Richter M."/>
            <person name="Diez M.S."/>
            <person name="Solano J."/>
            <person name="Bargiela R."/>
            <person name="Golyshina O.V."/>
            <person name="Manteca A."/>
            <person name="Ramos J.L."/>
            <person name="Gallego J.R."/>
            <person name="Llorente I."/>
            <person name="Martins Dos Santos V.A."/>
            <person name="Jensen O.N."/>
            <person name="Pelaez A.I."/>
            <person name="Sanchez J."/>
            <person name="Ferrer M."/>
        </authorList>
    </citation>
    <scope>NUCLEOTIDE SEQUENCE</scope>
</reference>
<keyword evidence="3" id="KW-0479">Metal-binding</keyword>
<name>T0Z3Z5_9ZZZZ</name>
<keyword evidence="7" id="KW-1133">Transmembrane helix</keyword>
<keyword evidence="7" id="KW-0812">Transmembrane</keyword>
<gene>
    <name evidence="9" type="ORF">B1A_16715</name>
</gene>
<organism evidence="9">
    <name type="scientific">mine drainage metagenome</name>
    <dbReference type="NCBI Taxonomy" id="410659"/>
    <lineage>
        <taxon>unclassified sequences</taxon>
        <taxon>metagenomes</taxon>
        <taxon>ecological metagenomes</taxon>
    </lineage>
</organism>
<accession>T0Z3Z5</accession>
<feature type="transmembrane region" description="Helical" evidence="7">
    <location>
        <begin position="12"/>
        <end position="31"/>
    </location>
</feature>